<organism evidence="1">
    <name type="scientific">Rhizophora mucronata</name>
    <name type="common">Asiatic mangrove</name>
    <dbReference type="NCBI Taxonomy" id="61149"/>
    <lineage>
        <taxon>Eukaryota</taxon>
        <taxon>Viridiplantae</taxon>
        <taxon>Streptophyta</taxon>
        <taxon>Embryophyta</taxon>
        <taxon>Tracheophyta</taxon>
        <taxon>Spermatophyta</taxon>
        <taxon>Magnoliopsida</taxon>
        <taxon>eudicotyledons</taxon>
        <taxon>Gunneridae</taxon>
        <taxon>Pentapetalae</taxon>
        <taxon>rosids</taxon>
        <taxon>fabids</taxon>
        <taxon>Malpighiales</taxon>
        <taxon>Rhizophoraceae</taxon>
        <taxon>Rhizophora</taxon>
    </lineage>
</organism>
<accession>A0A2P2JBV6</accession>
<sequence>MLEKLTTLAMELKKLLHQLEEIRSHFLIQSSLQSGRNNL</sequence>
<dbReference type="AlphaFoldDB" id="A0A2P2JBV6"/>
<reference evidence="1" key="1">
    <citation type="submission" date="2018-02" db="EMBL/GenBank/DDBJ databases">
        <title>Rhizophora mucronata_Transcriptome.</title>
        <authorList>
            <person name="Meera S.P."/>
            <person name="Sreeshan A."/>
            <person name="Augustine A."/>
        </authorList>
    </citation>
    <scope>NUCLEOTIDE SEQUENCE</scope>
    <source>
        <tissue evidence="1">Leaf</tissue>
    </source>
</reference>
<proteinExistence type="predicted"/>
<evidence type="ECO:0000313" key="1">
    <source>
        <dbReference type="EMBL" id="MBW90969.1"/>
    </source>
</evidence>
<protein>
    <submittedName>
        <fullName evidence="1">Uncharacterized protein</fullName>
    </submittedName>
</protein>
<name>A0A2P2JBV6_RHIMU</name>
<dbReference type="EMBL" id="GGEC01010486">
    <property type="protein sequence ID" value="MBW90969.1"/>
    <property type="molecule type" value="Transcribed_RNA"/>
</dbReference>